<dbReference type="EMBL" id="AMZH03000058">
    <property type="protein sequence ID" value="RRT85805.1"/>
    <property type="molecule type" value="Genomic_DNA"/>
</dbReference>
<proteinExistence type="predicted"/>
<comment type="caution">
    <text evidence="2">The sequence shown here is derived from an EMBL/GenBank/DDBJ whole genome shotgun (WGS) entry which is preliminary data.</text>
</comment>
<gene>
    <name evidence="2" type="ORF">B296_00001096</name>
</gene>
<accession>A0A427BBB3</accession>
<evidence type="ECO:0000256" key="1">
    <source>
        <dbReference type="SAM" id="MobiDB-lite"/>
    </source>
</evidence>
<feature type="compositionally biased region" description="Basic and acidic residues" evidence="1">
    <location>
        <begin position="59"/>
        <end position="68"/>
    </location>
</feature>
<dbReference type="Proteomes" id="UP000287651">
    <property type="component" value="Unassembled WGS sequence"/>
</dbReference>
<protein>
    <submittedName>
        <fullName evidence="2">Uncharacterized protein</fullName>
    </submittedName>
</protein>
<name>A0A427BBB3_ENSVE</name>
<feature type="region of interest" description="Disordered" evidence="1">
    <location>
        <begin position="1"/>
        <end position="68"/>
    </location>
</feature>
<reference evidence="2 3" key="1">
    <citation type="journal article" date="2014" name="Agronomy (Basel)">
        <title>A Draft Genome Sequence for Ensete ventricosum, the Drought-Tolerant Tree Against Hunger.</title>
        <authorList>
            <person name="Harrison J."/>
            <person name="Moore K.A."/>
            <person name="Paszkiewicz K."/>
            <person name="Jones T."/>
            <person name="Grant M."/>
            <person name="Ambacheew D."/>
            <person name="Muzemil S."/>
            <person name="Studholme D.J."/>
        </authorList>
    </citation>
    <scope>NUCLEOTIDE SEQUENCE [LARGE SCALE GENOMIC DNA]</scope>
</reference>
<dbReference type="AlphaFoldDB" id="A0A427BBB3"/>
<feature type="compositionally biased region" description="Pro residues" evidence="1">
    <location>
        <begin position="18"/>
        <end position="29"/>
    </location>
</feature>
<evidence type="ECO:0000313" key="3">
    <source>
        <dbReference type="Proteomes" id="UP000287651"/>
    </source>
</evidence>
<sequence length="83" mass="8831">MFNLAKMKSASGVVSHATPPPVTNVPPAPTVERPTSRAKKHKVVASKRPANVVGGSTKARLDKGKGLTEVEEVPDRGYSLREL</sequence>
<organism evidence="2 3">
    <name type="scientific">Ensete ventricosum</name>
    <name type="common">Abyssinian banana</name>
    <name type="synonym">Musa ensete</name>
    <dbReference type="NCBI Taxonomy" id="4639"/>
    <lineage>
        <taxon>Eukaryota</taxon>
        <taxon>Viridiplantae</taxon>
        <taxon>Streptophyta</taxon>
        <taxon>Embryophyta</taxon>
        <taxon>Tracheophyta</taxon>
        <taxon>Spermatophyta</taxon>
        <taxon>Magnoliopsida</taxon>
        <taxon>Liliopsida</taxon>
        <taxon>Zingiberales</taxon>
        <taxon>Musaceae</taxon>
        <taxon>Ensete</taxon>
    </lineage>
</organism>
<evidence type="ECO:0000313" key="2">
    <source>
        <dbReference type="EMBL" id="RRT85805.1"/>
    </source>
</evidence>
<feature type="compositionally biased region" description="Basic residues" evidence="1">
    <location>
        <begin position="36"/>
        <end position="45"/>
    </location>
</feature>